<dbReference type="AlphaFoldDB" id="A0A9D2A8G7"/>
<dbReference type="InterPro" id="IPR050490">
    <property type="entry name" value="Bact_solute-bd_prot1"/>
</dbReference>
<dbReference type="SUPFAM" id="SSF53850">
    <property type="entry name" value="Periplasmic binding protein-like II"/>
    <property type="match status" value="1"/>
</dbReference>
<dbReference type="GO" id="GO:0030313">
    <property type="term" value="C:cell envelope"/>
    <property type="evidence" value="ECO:0007669"/>
    <property type="project" value="UniProtKB-SubCell"/>
</dbReference>
<name>A0A9D2A8G7_9FIRM</name>
<dbReference type="Proteomes" id="UP000824132">
    <property type="component" value="Unassembled WGS sequence"/>
</dbReference>
<evidence type="ECO:0000256" key="3">
    <source>
        <dbReference type="ARBA" id="ARBA00022448"/>
    </source>
</evidence>
<comment type="caution">
    <text evidence="6">The sequence shown here is derived from an EMBL/GenBank/DDBJ whole genome shotgun (WGS) entry which is preliminary data.</text>
</comment>
<dbReference type="PANTHER" id="PTHR43649">
    <property type="entry name" value="ARABINOSE-BINDING PROTEIN-RELATED"/>
    <property type="match status" value="1"/>
</dbReference>
<comment type="similarity">
    <text evidence="2">Belongs to the bacterial solute-binding protein 1 family.</text>
</comment>
<sequence length="515" mass="57889">MKKKIMAMLCCAITLCFTATALSACGLSTEKVDNTPGVVNIVMMEAGYGTEFMDKWIEDFKKIPGNEDIKFTVKKDVQSTETATNALLDGDKNPYDLCFTGDIWYKKYVDKGQLADISDVVAGFDNPLRSELNGIITYKEKQWLVPWAYDPCGLIYNTDLLPEDKVPVTTDELLALVSDISDGKIESAKNVKPFVWAGDNAAAYWQYVTDIWWAQYEYLDSEYETGIDAYNNFWSLNDTDPDGYTVYQQPGLEKSYEVLQALFAQKTWHMNGSETKTHTDAQTDFLLNRAVMLPCGGWLENEMKEHYSDKKNYKMMKTPVISALGKELKLAGETATDAEHEKKLIAVVKAADAGKNAETIATESGVEKSKAEIVIAARNLSACIGVNHQAWIPSTTNALENAKKFLTYMGSDSAAKIFREYSNSTLPFEYKTLKLTASTPFQESMDVLHESCNFLFPQMLATPMRYKAGLQKFTNSPDVEKKIWAGELTAKSFVKGEYDYLTGKDGKWNFYYNQI</sequence>
<organism evidence="6 7">
    <name type="scientific">Candidatus Borkfalkia avistercoris</name>
    <dbReference type="NCBI Taxonomy" id="2838504"/>
    <lineage>
        <taxon>Bacteria</taxon>
        <taxon>Bacillati</taxon>
        <taxon>Bacillota</taxon>
        <taxon>Clostridia</taxon>
        <taxon>Christensenellales</taxon>
        <taxon>Christensenellaceae</taxon>
        <taxon>Candidatus Borkfalkia</taxon>
    </lineage>
</organism>
<keyword evidence="4 5" id="KW-0732">Signal</keyword>
<evidence type="ECO:0000256" key="4">
    <source>
        <dbReference type="ARBA" id="ARBA00022729"/>
    </source>
</evidence>
<gene>
    <name evidence="6" type="ORF">H9727_01500</name>
</gene>
<dbReference type="EMBL" id="DXCL01000009">
    <property type="protein sequence ID" value="HIZ02942.1"/>
    <property type="molecule type" value="Genomic_DNA"/>
</dbReference>
<evidence type="ECO:0000256" key="2">
    <source>
        <dbReference type="ARBA" id="ARBA00008520"/>
    </source>
</evidence>
<keyword evidence="3" id="KW-0813">Transport</keyword>
<comment type="subcellular location">
    <subcellularLocation>
        <location evidence="1">Cell envelope</location>
    </subcellularLocation>
</comment>
<evidence type="ECO:0000313" key="7">
    <source>
        <dbReference type="Proteomes" id="UP000824132"/>
    </source>
</evidence>
<dbReference type="Gene3D" id="3.40.190.10">
    <property type="entry name" value="Periplasmic binding protein-like II"/>
    <property type="match status" value="1"/>
</dbReference>
<feature type="chain" id="PRO_5038734601" evidence="5">
    <location>
        <begin position="22"/>
        <end position="515"/>
    </location>
</feature>
<evidence type="ECO:0000256" key="1">
    <source>
        <dbReference type="ARBA" id="ARBA00004196"/>
    </source>
</evidence>
<dbReference type="Pfam" id="PF01547">
    <property type="entry name" value="SBP_bac_1"/>
    <property type="match status" value="1"/>
</dbReference>
<dbReference type="PROSITE" id="PS51257">
    <property type="entry name" value="PROKAR_LIPOPROTEIN"/>
    <property type="match status" value="1"/>
</dbReference>
<evidence type="ECO:0000256" key="5">
    <source>
        <dbReference type="SAM" id="SignalP"/>
    </source>
</evidence>
<accession>A0A9D2A8G7</accession>
<dbReference type="PANTHER" id="PTHR43649:SF31">
    <property type="entry name" value="SN-GLYCEROL-3-PHOSPHATE-BINDING PERIPLASMIC PROTEIN UGPB"/>
    <property type="match status" value="1"/>
</dbReference>
<reference evidence="6" key="1">
    <citation type="journal article" date="2021" name="PeerJ">
        <title>Extensive microbial diversity within the chicken gut microbiome revealed by metagenomics and culture.</title>
        <authorList>
            <person name="Gilroy R."/>
            <person name="Ravi A."/>
            <person name="Getino M."/>
            <person name="Pursley I."/>
            <person name="Horton D.L."/>
            <person name="Alikhan N.F."/>
            <person name="Baker D."/>
            <person name="Gharbi K."/>
            <person name="Hall N."/>
            <person name="Watson M."/>
            <person name="Adriaenssens E.M."/>
            <person name="Foster-Nyarko E."/>
            <person name="Jarju S."/>
            <person name="Secka A."/>
            <person name="Antonio M."/>
            <person name="Oren A."/>
            <person name="Chaudhuri R.R."/>
            <person name="La Ragione R."/>
            <person name="Hildebrand F."/>
            <person name="Pallen M.J."/>
        </authorList>
    </citation>
    <scope>NUCLEOTIDE SEQUENCE</scope>
    <source>
        <strain evidence="6">CHK187-5294</strain>
    </source>
</reference>
<feature type="signal peptide" evidence="5">
    <location>
        <begin position="1"/>
        <end position="21"/>
    </location>
</feature>
<dbReference type="InterPro" id="IPR006059">
    <property type="entry name" value="SBP"/>
</dbReference>
<reference evidence="6" key="2">
    <citation type="submission" date="2021-04" db="EMBL/GenBank/DDBJ databases">
        <authorList>
            <person name="Gilroy R."/>
        </authorList>
    </citation>
    <scope>NUCLEOTIDE SEQUENCE</scope>
    <source>
        <strain evidence="6">CHK187-5294</strain>
    </source>
</reference>
<evidence type="ECO:0000313" key="6">
    <source>
        <dbReference type="EMBL" id="HIZ02942.1"/>
    </source>
</evidence>
<protein>
    <submittedName>
        <fullName evidence="6">Extracellular solute-binding protein</fullName>
    </submittedName>
</protein>
<proteinExistence type="inferred from homology"/>